<evidence type="ECO:0008006" key="3">
    <source>
        <dbReference type="Google" id="ProtNLM"/>
    </source>
</evidence>
<organism evidence="1 2">
    <name type="scientific">miscellaneous Crenarchaeota group-15 archaeon DG-45</name>
    <dbReference type="NCBI Taxonomy" id="1685127"/>
    <lineage>
        <taxon>Archaea</taxon>
        <taxon>Candidatus Bathyarchaeota</taxon>
        <taxon>MCG-15</taxon>
    </lineage>
</organism>
<comment type="caution">
    <text evidence="1">The sequence shown here is derived from an EMBL/GenBank/DDBJ whole genome shotgun (WGS) entry which is preliminary data.</text>
</comment>
<dbReference type="Pfam" id="PF19799">
    <property type="entry name" value="DUF6282"/>
    <property type="match status" value="1"/>
</dbReference>
<name>A0A0M0BQF8_9ARCH</name>
<reference evidence="1 2" key="1">
    <citation type="submission" date="2015-06" db="EMBL/GenBank/DDBJ databases">
        <title>New insights into the roles of widespread benthic archaea in carbon and nitrogen cycling.</title>
        <authorList>
            <person name="Lazar C.S."/>
            <person name="Baker B.J."/>
            <person name="Seitz K.W."/>
            <person name="Hyde A.S."/>
            <person name="Dick G.J."/>
            <person name="Hinrichs K.-U."/>
            <person name="Teske A.P."/>
        </authorList>
    </citation>
    <scope>NUCLEOTIDE SEQUENCE [LARGE SCALE GENOMIC DNA]</scope>
    <source>
        <strain evidence="1">DG-45</strain>
    </source>
</reference>
<dbReference type="InterPro" id="IPR032466">
    <property type="entry name" value="Metal_Hydrolase"/>
</dbReference>
<evidence type="ECO:0000313" key="1">
    <source>
        <dbReference type="EMBL" id="KON30813.1"/>
    </source>
</evidence>
<sequence>MREDLELLRGAVDIHLHAGPSVFPRLVDAVEAAEAARAAGMRGIAFKSHHAPTMDRAYLAEKAVPEVEAYGGVTLNYAAGGLNPFAVDAALRLGAKIVWMPSVDASNHRAHFGELGGYGSRLGYEKPRLYDEAEGITIFRGDGALDPRLGAILESIAEAGAAVATSHLSVEESKALVEEARRRGVERVVVTHVYFVTASLPVSDQRWMAERGALLELCYSSLSPAWRCASIDDVARAIREVGAEHYILSSDLGQVHNPLPPEGLRIYIRLLLERGIEPGDIRLMVKDNPERLLGLDEGP</sequence>
<evidence type="ECO:0000313" key="2">
    <source>
        <dbReference type="Proteomes" id="UP000037210"/>
    </source>
</evidence>
<dbReference type="InterPro" id="IPR046249">
    <property type="entry name" value="DUF6282"/>
</dbReference>
<proteinExistence type="predicted"/>
<dbReference type="EMBL" id="LFWZ01000020">
    <property type="protein sequence ID" value="KON30813.1"/>
    <property type="molecule type" value="Genomic_DNA"/>
</dbReference>
<dbReference type="Proteomes" id="UP000037210">
    <property type="component" value="Unassembled WGS sequence"/>
</dbReference>
<dbReference type="SUPFAM" id="SSF51556">
    <property type="entry name" value="Metallo-dependent hydrolases"/>
    <property type="match status" value="1"/>
</dbReference>
<gene>
    <name evidence="1" type="ORF">AC482_02920</name>
</gene>
<protein>
    <recommendedName>
        <fullName evidence="3">Cytosolic protein</fullName>
    </recommendedName>
</protein>
<dbReference type="Gene3D" id="3.20.20.140">
    <property type="entry name" value="Metal-dependent hydrolases"/>
    <property type="match status" value="1"/>
</dbReference>
<dbReference type="AlphaFoldDB" id="A0A0M0BQF8"/>
<accession>A0A0M0BQF8</accession>